<dbReference type="InterPro" id="IPR050832">
    <property type="entry name" value="Bact_Acetyltransf"/>
</dbReference>
<dbReference type="PANTHER" id="PTHR43877:SF2">
    <property type="entry name" value="AMINOALKYLPHOSPHONATE N-ACETYLTRANSFERASE-RELATED"/>
    <property type="match status" value="1"/>
</dbReference>
<proteinExistence type="predicted"/>
<keyword evidence="1" id="KW-0808">Transferase</keyword>
<dbReference type="Pfam" id="PF00583">
    <property type="entry name" value="Acetyltransf_1"/>
    <property type="match status" value="1"/>
</dbReference>
<dbReference type="InterPro" id="IPR000182">
    <property type="entry name" value="GNAT_dom"/>
</dbReference>
<dbReference type="EMBL" id="CP091430">
    <property type="protein sequence ID" value="UVI33065.1"/>
    <property type="molecule type" value="Genomic_DNA"/>
</dbReference>
<evidence type="ECO:0000256" key="1">
    <source>
        <dbReference type="ARBA" id="ARBA00022679"/>
    </source>
</evidence>
<feature type="domain" description="N-acetyltransferase" evidence="3">
    <location>
        <begin position="1"/>
        <end position="152"/>
    </location>
</feature>
<reference evidence="4" key="1">
    <citation type="submission" date="2022-01" db="EMBL/GenBank/DDBJ databases">
        <title>Paenibacillus spongiae sp. nov., isolated from marine sponge.</title>
        <authorList>
            <person name="Li Z."/>
            <person name="Zhang M."/>
        </authorList>
    </citation>
    <scope>NUCLEOTIDE SEQUENCE</scope>
    <source>
        <strain evidence="4">PHS-Z3</strain>
    </source>
</reference>
<dbReference type="PANTHER" id="PTHR43877">
    <property type="entry name" value="AMINOALKYLPHOSPHONATE N-ACETYLTRANSFERASE-RELATED-RELATED"/>
    <property type="match status" value="1"/>
</dbReference>
<organism evidence="4 5">
    <name type="scientific">Paenibacillus spongiae</name>
    <dbReference type="NCBI Taxonomy" id="2909671"/>
    <lineage>
        <taxon>Bacteria</taxon>
        <taxon>Bacillati</taxon>
        <taxon>Bacillota</taxon>
        <taxon>Bacilli</taxon>
        <taxon>Bacillales</taxon>
        <taxon>Paenibacillaceae</taxon>
        <taxon>Paenibacillus</taxon>
    </lineage>
</organism>
<name>A0ABY5SHY2_9BACL</name>
<keyword evidence="5" id="KW-1185">Reference proteome</keyword>
<dbReference type="InterPro" id="IPR016181">
    <property type="entry name" value="Acyl_CoA_acyltransferase"/>
</dbReference>
<protein>
    <submittedName>
        <fullName evidence="4">GNAT family N-acetyltransferase</fullName>
    </submittedName>
</protein>
<dbReference type="SUPFAM" id="SSF55729">
    <property type="entry name" value="Acyl-CoA N-acyltransferases (Nat)"/>
    <property type="match status" value="1"/>
</dbReference>
<dbReference type="Proteomes" id="UP001057877">
    <property type="component" value="Chromosome"/>
</dbReference>
<sequence>MIREAVKDDSIILNGFYRSLAPASRNINVLPERIEQIRQDPNNFLFVYEDNGDLLGTIFLTLCMDPAYEFRPYGMVEYIFVIEEARGKGIGRSLLAHVEDLCVSRHCTRICLMSGTQREEAHRFFQRAGYNGTVSKAFKKYIRVVPVDWTNS</sequence>
<dbReference type="PROSITE" id="PS51186">
    <property type="entry name" value="GNAT"/>
    <property type="match status" value="1"/>
</dbReference>
<keyword evidence="2" id="KW-0012">Acyltransferase</keyword>
<dbReference type="Gene3D" id="3.40.630.30">
    <property type="match status" value="1"/>
</dbReference>
<accession>A0ABY5SHY2</accession>
<dbReference type="CDD" id="cd04301">
    <property type="entry name" value="NAT_SF"/>
    <property type="match status" value="1"/>
</dbReference>
<evidence type="ECO:0000259" key="3">
    <source>
        <dbReference type="PROSITE" id="PS51186"/>
    </source>
</evidence>
<evidence type="ECO:0000313" key="4">
    <source>
        <dbReference type="EMBL" id="UVI33065.1"/>
    </source>
</evidence>
<evidence type="ECO:0000256" key="2">
    <source>
        <dbReference type="ARBA" id="ARBA00023315"/>
    </source>
</evidence>
<evidence type="ECO:0000313" key="5">
    <source>
        <dbReference type="Proteomes" id="UP001057877"/>
    </source>
</evidence>
<gene>
    <name evidence="4" type="ORF">L1F29_15025</name>
</gene>
<dbReference type="RefSeq" id="WP_258389118.1">
    <property type="nucleotide sequence ID" value="NZ_CP091430.1"/>
</dbReference>